<dbReference type="Pfam" id="PF06114">
    <property type="entry name" value="Peptidase_M78"/>
    <property type="match status" value="1"/>
</dbReference>
<gene>
    <name evidence="3" type="ORF">ACFSBT_09375</name>
</gene>
<comment type="caution">
    <text evidence="3">The sequence shown here is derived from an EMBL/GenBank/DDBJ whole genome shotgun (WGS) entry which is preliminary data.</text>
</comment>
<evidence type="ECO:0000256" key="1">
    <source>
        <dbReference type="SAM" id="MobiDB-lite"/>
    </source>
</evidence>
<organism evidence="3 4">
    <name type="scientific">Halomarina rubra</name>
    <dbReference type="NCBI Taxonomy" id="2071873"/>
    <lineage>
        <taxon>Archaea</taxon>
        <taxon>Methanobacteriati</taxon>
        <taxon>Methanobacteriota</taxon>
        <taxon>Stenosarchaea group</taxon>
        <taxon>Halobacteria</taxon>
        <taxon>Halobacteriales</taxon>
        <taxon>Natronomonadaceae</taxon>
        <taxon>Halomarina</taxon>
    </lineage>
</organism>
<sequence>MSSTTHPVSERESSDRPDTMHDTIESWIRDLSELTDEARASEEFQAWLDVHSRFHEYSFRNTLLIKQQCPDATKVAGYRAWQTEFDRHVQAGESAIWIWAPIITERCPTCHESRRWHEESGCRETTPTEEWERGVVGFKPVPVFDASQTEGEPLPALETMAYGDGKPLLARLLECARALGVEVRLIDEQEWPLGNARGACQYRGKRAPLVFLKRSDKAADMASTLIHEYAHALLHMDRSVSRPERAKREVEAESVAYVVGRHFGLEVDNSALYIARWADDESEVLTERLERISKTAQQVIASVEKRFNSIT</sequence>
<name>A0ABD6AUQ5_9EURY</name>
<evidence type="ECO:0000313" key="3">
    <source>
        <dbReference type="EMBL" id="MFD1513486.1"/>
    </source>
</evidence>
<dbReference type="AlphaFoldDB" id="A0ABD6AUQ5"/>
<evidence type="ECO:0000313" key="4">
    <source>
        <dbReference type="Proteomes" id="UP001597187"/>
    </source>
</evidence>
<protein>
    <submittedName>
        <fullName evidence="3">ImmA/IrrE family metallo-endopeptidase</fullName>
    </submittedName>
</protein>
<dbReference type="RefSeq" id="WP_250873438.1">
    <property type="nucleotide sequence ID" value="NZ_JALXFV010000003.1"/>
</dbReference>
<accession>A0ABD6AUQ5</accession>
<keyword evidence="4" id="KW-1185">Reference proteome</keyword>
<evidence type="ECO:0000259" key="2">
    <source>
        <dbReference type="Pfam" id="PF06114"/>
    </source>
</evidence>
<dbReference type="EMBL" id="JBHUDC010000003">
    <property type="protein sequence ID" value="MFD1513486.1"/>
    <property type="molecule type" value="Genomic_DNA"/>
</dbReference>
<dbReference type="InterPro" id="IPR010359">
    <property type="entry name" value="IrrE_HExxH"/>
</dbReference>
<dbReference type="Proteomes" id="UP001597187">
    <property type="component" value="Unassembled WGS sequence"/>
</dbReference>
<reference evidence="3 4" key="1">
    <citation type="journal article" date="2019" name="Int. J. Syst. Evol. Microbiol.">
        <title>The Global Catalogue of Microorganisms (GCM) 10K type strain sequencing project: providing services to taxonomists for standard genome sequencing and annotation.</title>
        <authorList>
            <consortium name="The Broad Institute Genomics Platform"/>
            <consortium name="The Broad Institute Genome Sequencing Center for Infectious Disease"/>
            <person name="Wu L."/>
            <person name="Ma J."/>
        </authorList>
    </citation>
    <scope>NUCLEOTIDE SEQUENCE [LARGE SCALE GENOMIC DNA]</scope>
    <source>
        <strain evidence="3 4">CGMCC 1.12563</strain>
    </source>
</reference>
<feature type="domain" description="IrrE N-terminal-like" evidence="2">
    <location>
        <begin position="178"/>
        <end position="257"/>
    </location>
</feature>
<feature type="compositionally biased region" description="Basic and acidic residues" evidence="1">
    <location>
        <begin position="8"/>
        <end position="21"/>
    </location>
</feature>
<feature type="region of interest" description="Disordered" evidence="1">
    <location>
        <begin position="1"/>
        <end position="21"/>
    </location>
</feature>
<proteinExistence type="predicted"/>